<dbReference type="Proteomes" id="UP000717328">
    <property type="component" value="Unassembled WGS sequence"/>
</dbReference>
<keyword evidence="2" id="KW-0732">Signal</keyword>
<accession>A0A9P7GH75</accession>
<keyword evidence="4" id="KW-1185">Reference proteome</keyword>
<protein>
    <submittedName>
        <fullName evidence="3">Uncharacterized protein</fullName>
    </submittedName>
</protein>
<evidence type="ECO:0000313" key="4">
    <source>
        <dbReference type="Proteomes" id="UP000717328"/>
    </source>
</evidence>
<proteinExistence type="predicted"/>
<evidence type="ECO:0000256" key="2">
    <source>
        <dbReference type="SAM" id="SignalP"/>
    </source>
</evidence>
<feature type="region of interest" description="Disordered" evidence="1">
    <location>
        <begin position="61"/>
        <end position="87"/>
    </location>
</feature>
<evidence type="ECO:0000313" key="3">
    <source>
        <dbReference type="EMBL" id="KAG5650529.1"/>
    </source>
</evidence>
<evidence type="ECO:0000256" key="1">
    <source>
        <dbReference type="SAM" id="MobiDB-lite"/>
    </source>
</evidence>
<feature type="signal peptide" evidence="2">
    <location>
        <begin position="1"/>
        <end position="18"/>
    </location>
</feature>
<organism evidence="3 4">
    <name type="scientific">Sphagnurus paluster</name>
    <dbReference type="NCBI Taxonomy" id="117069"/>
    <lineage>
        <taxon>Eukaryota</taxon>
        <taxon>Fungi</taxon>
        <taxon>Dikarya</taxon>
        <taxon>Basidiomycota</taxon>
        <taxon>Agaricomycotina</taxon>
        <taxon>Agaricomycetes</taxon>
        <taxon>Agaricomycetidae</taxon>
        <taxon>Agaricales</taxon>
        <taxon>Tricholomatineae</taxon>
        <taxon>Lyophyllaceae</taxon>
        <taxon>Sphagnurus</taxon>
    </lineage>
</organism>
<gene>
    <name evidence="3" type="ORF">H0H81_011934</name>
</gene>
<dbReference type="EMBL" id="JABCKI010000426">
    <property type="protein sequence ID" value="KAG5650529.1"/>
    <property type="molecule type" value="Genomic_DNA"/>
</dbReference>
<reference evidence="3" key="2">
    <citation type="submission" date="2021-10" db="EMBL/GenBank/DDBJ databases">
        <title>Phylogenomics reveals ancestral predisposition of the termite-cultivated fungus Termitomyces towards a domesticated lifestyle.</title>
        <authorList>
            <person name="Auxier B."/>
            <person name="Grum-Grzhimaylo A."/>
            <person name="Cardenas M.E."/>
            <person name="Lodge J.D."/>
            <person name="Laessoe T."/>
            <person name="Pedersen O."/>
            <person name="Smith M.E."/>
            <person name="Kuyper T.W."/>
            <person name="Franco-Molano E.A."/>
            <person name="Baroni T.J."/>
            <person name="Aanen D.K."/>
        </authorList>
    </citation>
    <scope>NUCLEOTIDE SEQUENCE</scope>
    <source>
        <strain evidence="3">D49</strain>
    </source>
</reference>
<dbReference type="AlphaFoldDB" id="A0A9P7GH75"/>
<comment type="caution">
    <text evidence="3">The sequence shown here is derived from an EMBL/GenBank/DDBJ whole genome shotgun (WGS) entry which is preliminary data.</text>
</comment>
<sequence>MIFTYTPLVLAALPFVSGAGVHKLKLKKLPPSLSRNPALEGAYLAEKYGAQLQSPMMGVGGSGRRIPEHLSDTQAGIEGGRRVPLIS</sequence>
<reference evidence="3" key="1">
    <citation type="submission" date="2021-02" db="EMBL/GenBank/DDBJ databases">
        <authorList>
            <person name="Nieuwenhuis M."/>
            <person name="Van De Peppel L.J.J."/>
        </authorList>
    </citation>
    <scope>NUCLEOTIDE SEQUENCE</scope>
    <source>
        <strain evidence="3">D49</strain>
    </source>
</reference>
<name>A0A9P7GH75_9AGAR</name>
<feature type="chain" id="PRO_5040314460" evidence="2">
    <location>
        <begin position="19"/>
        <end position="87"/>
    </location>
</feature>